<dbReference type="RefSeq" id="WP_200237394.1">
    <property type="nucleotide sequence ID" value="NZ_JAENGP010000012.1"/>
</dbReference>
<dbReference type="PANTHER" id="PTHR43807">
    <property type="entry name" value="FI04487P"/>
    <property type="match status" value="1"/>
</dbReference>
<dbReference type="InterPro" id="IPR015421">
    <property type="entry name" value="PyrdxlP-dep_Trfase_major"/>
</dbReference>
<name>A0ABS1EEV9_9BURK</name>
<gene>
    <name evidence="6" type="ORF">JHL22_11295</name>
</gene>
<dbReference type="InterPro" id="IPR051326">
    <property type="entry name" value="Kynurenine-oxoglutarate_AT"/>
</dbReference>
<dbReference type="Gene3D" id="3.40.640.10">
    <property type="entry name" value="Type I PLP-dependent aspartate aminotransferase-like (Major domain)"/>
    <property type="match status" value="1"/>
</dbReference>
<reference evidence="6 7" key="1">
    <citation type="submission" date="2020-12" db="EMBL/GenBank/DDBJ databases">
        <authorList>
            <person name="Lu T."/>
            <person name="Wang Q."/>
            <person name="Han X."/>
        </authorList>
    </citation>
    <scope>NUCLEOTIDE SEQUENCE [LARGE SCALE GENOMIC DNA]</scope>
    <source>
        <strain evidence="6 7">WQ 585</strain>
    </source>
</reference>
<dbReference type="EMBL" id="JAENGP010000012">
    <property type="protein sequence ID" value="MBK1781803.1"/>
    <property type="molecule type" value="Genomic_DNA"/>
</dbReference>
<sequence>MQIKSKFAASGSSIFSAADYLLTQYDAVNLAHGTPDFPFSQELIENANEAMQAEGSLQAPWEGLMALREKIADKISFLYTHSYHPDTEVTVMPSAKEALFASIAAVVHAGDEVIYFEPSFDSYAAMIALQGAVPVAIKLQAPGFTPDWDLVKAKINAKTRMIIINSPHNPTASVLSEADIQALQGLVKDSHIIILSDEVYEHLVFDEDVHRSMSSYPDLAARAIVVTSFSKVYQVSGWHVAYCVAPAMLTQEIRKVQQYVMFPADTPMQYALAAMMEQPNHYMTLSTIYQEKRDLLAHGLKASRFELLPSKGGYFMLAGFGHFNDLSDVEMVKHLIVNHGVATLPLSAFYSDGADQGILRLTFSKDDETLEEGARRLCEV</sequence>
<evidence type="ECO:0000256" key="4">
    <source>
        <dbReference type="ARBA" id="ARBA00022898"/>
    </source>
</evidence>
<evidence type="ECO:0000313" key="7">
    <source>
        <dbReference type="Proteomes" id="UP000635316"/>
    </source>
</evidence>
<evidence type="ECO:0000313" key="6">
    <source>
        <dbReference type="EMBL" id="MBK1781803.1"/>
    </source>
</evidence>
<keyword evidence="7" id="KW-1185">Reference proteome</keyword>
<dbReference type="NCBIfam" id="NF006569">
    <property type="entry name" value="PRK09082.1"/>
    <property type="match status" value="1"/>
</dbReference>
<dbReference type="InterPro" id="IPR015424">
    <property type="entry name" value="PyrdxlP-dep_Trfase"/>
</dbReference>
<proteinExistence type="predicted"/>
<dbReference type="Pfam" id="PF00155">
    <property type="entry name" value="Aminotran_1_2"/>
    <property type="match status" value="1"/>
</dbReference>
<keyword evidence="2 6" id="KW-0032">Aminotransferase</keyword>
<accession>A0ABS1EEV9</accession>
<dbReference type="PANTHER" id="PTHR43807:SF20">
    <property type="entry name" value="FI04487P"/>
    <property type="match status" value="1"/>
</dbReference>
<comment type="cofactor">
    <cofactor evidence="1">
        <name>pyridoxal 5'-phosphate</name>
        <dbReference type="ChEBI" id="CHEBI:597326"/>
    </cofactor>
</comment>
<feature type="domain" description="Aminotransferase class I/classII large" evidence="5">
    <location>
        <begin position="26"/>
        <end position="377"/>
    </location>
</feature>
<evidence type="ECO:0000259" key="5">
    <source>
        <dbReference type="Pfam" id="PF00155"/>
    </source>
</evidence>
<dbReference type="InterPro" id="IPR004839">
    <property type="entry name" value="Aminotransferase_I/II_large"/>
</dbReference>
<protein>
    <submittedName>
        <fullName evidence="6">Methionine aminotransferase</fullName>
        <ecNumber evidence="6">2.6.1.88</ecNumber>
    </submittedName>
</protein>
<evidence type="ECO:0000256" key="1">
    <source>
        <dbReference type="ARBA" id="ARBA00001933"/>
    </source>
</evidence>
<dbReference type="Gene3D" id="3.90.1150.10">
    <property type="entry name" value="Aspartate Aminotransferase, domain 1"/>
    <property type="match status" value="1"/>
</dbReference>
<dbReference type="GO" id="GO:0010326">
    <property type="term" value="F:methionine-oxo-acid transaminase activity"/>
    <property type="evidence" value="ECO:0007669"/>
    <property type="project" value="UniProtKB-EC"/>
</dbReference>
<comment type="caution">
    <text evidence="6">The sequence shown here is derived from an EMBL/GenBank/DDBJ whole genome shotgun (WGS) entry which is preliminary data.</text>
</comment>
<dbReference type="SUPFAM" id="SSF53383">
    <property type="entry name" value="PLP-dependent transferases"/>
    <property type="match status" value="1"/>
</dbReference>
<keyword evidence="4" id="KW-0663">Pyridoxal phosphate</keyword>
<evidence type="ECO:0000256" key="3">
    <source>
        <dbReference type="ARBA" id="ARBA00022679"/>
    </source>
</evidence>
<dbReference type="EC" id="2.6.1.88" evidence="6"/>
<dbReference type="CDD" id="cd00609">
    <property type="entry name" value="AAT_like"/>
    <property type="match status" value="1"/>
</dbReference>
<dbReference type="InterPro" id="IPR015422">
    <property type="entry name" value="PyrdxlP-dep_Trfase_small"/>
</dbReference>
<dbReference type="Proteomes" id="UP000635316">
    <property type="component" value="Unassembled WGS sequence"/>
</dbReference>
<dbReference type="NCBIfam" id="NF009079">
    <property type="entry name" value="PRK12414.1"/>
    <property type="match status" value="1"/>
</dbReference>
<organism evidence="6 7">
    <name type="scientific">Advenella mandrilli</name>
    <dbReference type="NCBI Taxonomy" id="2800330"/>
    <lineage>
        <taxon>Bacteria</taxon>
        <taxon>Pseudomonadati</taxon>
        <taxon>Pseudomonadota</taxon>
        <taxon>Betaproteobacteria</taxon>
        <taxon>Burkholderiales</taxon>
        <taxon>Alcaligenaceae</taxon>
    </lineage>
</organism>
<evidence type="ECO:0000256" key="2">
    <source>
        <dbReference type="ARBA" id="ARBA00022576"/>
    </source>
</evidence>
<keyword evidence="3 6" id="KW-0808">Transferase</keyword>